<evidence type="ECO:0000313" key="3">
    <source>
        <dbReference type="Proteomes" id="UP001445335"/>
    </source>
</evidence>
<evidence type="ECO:0000313" key="2">
    <source>
        <dbReference type="EMBL" id="KAK9825167.1"/>
    </source>
</evidence>
<evidence type="ECO:0000256" key="1">
    <source>
        <dbReference type="SAM" id="MobiDB-lite"/>
    </source>
</evidence>
<organism evidence="2 3">
    <name type="scientific">Elliptochloris bilobata</name>
    <dbReference type="NCBI Taxonomy" id="381761"/>
    <lineage>
        <taxon>Eukaryota</taxon>
        <taxon>Viridiplantae</taxon>
        <taxon>Chlorophyta</taxon>
        <taxon>core chlorophytes</taxon>
        <taxon>Trebouxiophyceae</taxon>
        <taxon>Trebouxiophyceae incertae sedis</taxon>
        <taxon>Elliptochloris clade</taxon>
        <taxon>Elliptochloris</taxon>
    </lineage>
</organism>
<dbReference type="GO" id="GO:0003677">
    <property type="term" value="F:DNA binding"/>
    <property type="evidence" value="ECO:0007669"/>
    <property type="project" value="InterPro"/>
</dbReference>
<dbReference type="InterPro" id="IPR038859">
    <property type="entry name" value="RHL1"/>
</dbReference>
<sequence>MPPKKASARDTELDASDEDRLAAAEASRLQDAAFETLVLSKTRRICAAEVPPHRALVNGDGKDIVKRSAVRKNRYLLNVNAQLSAVAAGRMGTLAALDTKNPVLYIELTEGRLKFFGTLVFPKNRYLVLRFGQKDIVCEDVLENMVVFSEAWWVGTKQSNPEEKQLTIPESVLQAGAKAADTAAAANGAVGAAAAQPSQQTSRPRKRARPESAGASSSSDEDADAEEDEPPSTVRASQRNRGARPQYAVDSNDGSLGEDASGASEGAAPVGNNGGRSSSDSEPLAARASAARRKTGVGVRPSPGAACASVSAEDANEADAMGSPAGMEDAPVRKPAAMKARTVAKAKPGPKQRARAGAAGDAEEAISISSGEEESPSTARARRPARSAAGVAKAKLSLSSHKGGEGEEAEDDEAPSSASEDQDPESSL</sequence>
<dbReference type="PANTHER" id="PTHR35698">
    <property type="entry name" value="DNA-BINDING PROTEIN RHL1"/>
    <property type="match status" value="1"/>
</dbReference>
<feature type="compositionally biased region" description="Acidic residues" evidence="1">
    <location>
        <begin position="219"/>
        <end position="230"/>
    </location>
</feature>
<name>A0AAW1QVL0_9CHLO</name>
<dbReference type="PANTHER" id="PTHR35698:SF2">
    <property type="entry name" value="DNA-BINDING PROTEIN RHL1"/>
    <property type="match status" value="1"/>
</dbReference>
<feature type="region of interest" description="Disordered" evidence="1">
    <location>
        <begin position="190"/>
        <end position="428"/>
    </location>
</feature>
<dbReference type="GO" id="GO:0042023">
    <property type="term" value="P:DNA endoreduplication"/>
    <property type="evidence" value="ECO:0007669"/>
    <property type="project" value="InterPro"/>
</dbReference>
<gene>
    <name evidence="2" type="ORF">WJX81_001187</name>
</gene>
<proteinExistence type="predicted"/>
<protein>
    <submittedName>
        <fullName evidence="2">Uncharacterized protein</fullName>
    </submittedName>
</protein>
<feature type="compositionally biased region" description="Acidic residues" evidence="1">
    <location>
        <begin position="406"/>
        <end position="428"/>
    </location>
</feature>
<comment type="caution">
    <text evidence="2">The sequence shown here is derived from an EMBL/GenBank/DDBJ whole genome shotgun (WGS) entry which is preliminary data.</text>
</comment>
<keyword evidence="3" id="KW-1185">Reference proteome</keyword>
<accession>A0AAW1QVL0</accession>
<feature type="compositionally biased region" description="Basic residues" evidence="1">
    <location>
        <begin position="342"/>
        <end position="354"/>
    </location>
</feature>
<dbReference type="EMBL" id="JALJOU010000076">
    <property type="protein sequence ID" value="KAK9825167.1"/>
    <property type="molecule type" value="Genomic_DNA"/>
</dbReference>
<feature type="compositionally biased region" description="Low complexity" evidence="1">
    <location>
        <begin position="253"/>
        <end position="268"/>
    </location>
</feature>
<feature type="compositionally biased region" description="Low complexity" evidence="1">
    <location>
        <begin position="355"/>
        <end position="370"/>
    </location>
</feature>
<reference evidence="2 3" key="1">
    <citation type="journal article" date="2024" name="Nat. Commun.">
        <title>Phylogenomics reveals the evolutionary origins of lichenization in chlorophyte algae.</title>
        <authorList>
            <person name="Puginier C."/>
            <person name="Libourel C."/>
            <person name="Otte J."/>
            <person name="Skaloud P."/>
            <person name="Haon M."/>
            <person name="Grisel S."/>
            <person name="Petersen M."/>
            <person name="Berrin J.G."/>
            <person name="Delaux P.M."/>
            <person name="Dal Grande F."/>
            <person name="Keller J."/>
        </authorList>
    </citation>
    <scope>NUCLEOTIDE SEQUENCE [LARGE SCALE GENOMIC DNA]</scope>
    <source>
        <strain evidence="2 3">SAG 245.80</strain>
    </source>
</reference>
<dbReference type="AlphaFoldDB" id="A0AAW1QVL0"/>
<dbReference type="Proteomes" id="UP001445335">
    <property type="component" value="Unassembled WGS sequence"/>
</dbReference>